<comment type="cofactor">
    <cofactor evidence="1 9 10">
        <name>FMN</name>
        <dbReference type="ChEBI" id="CHEBI:58210"/>
    </cofactor>
</comment>
<feature type="site" description="Interacts with tRNA" evidence="9">
    <location>
        <position position="190"/>
    </location>
</feature>
<accession>A0ABY6N7E1</accession>
<dbReference type="Gene3D" id="1.20.120.1460">
    <property type="match status" value="1"/>
</dbReference>
<evidence type="ECO:0000313" key="13">
    <source>
        <dbReference type="Proteomes" id="UP001163739"/>
    </source>
</evidence>
<keyword evidence="13" id="KW-1185">Reference proteome</keyword>
<feature type="binding site" evidence="9">
    <location>
        <position position="175"/>
    </location>
    <ligand>
        <name>FMN</name>
        <dbReference type="ChEBI" id="CHEBI:58210"/>
    </ligand>
</feature>
<protein>
    <recommendedName>
        <fullName evidence="9">tRNA-dihydrouridine(20/20a) synthase</fullName>
        <ecNumber evidence="9">1.3.1.91</ecNumber>
    </recommendedName>
    <alternativeName>
        <fullName evidence="9">U20-specific dihydrouridine synthase</fullName>
        <shortName evidence="9">U20-specific Dus</shortName>
    </alternativeName>
    <alternativeName>
        <fullName evidence="9">tRNA-dihydrouridine synthase A</fullName>
    </alternativeName>
</protein>
<keyword evidence="8 9" id="KW-0560">Oxidoreductase</keyword>
<dbReference type="PIRSF" id="PIRSF006621">
    <property type="entry name" value="Dus"/>
    <property type="match status" value="1"/>
</dbReference>
<keyword evidence="7 9" id="KW-0694">RNA-binding</keyword>
<feature type="site" description="Interacts with tRNA; defines subfamily-specific binding signature" evidence="9">
    <location>
        <position position="187"/>
    </location>
</feature>
<comment type="catalytic activity">
    <reaction evidence="9">
        <text>5,6-dihydrouridine(20a) in tRNA + NAD(+) = uridine(20a) in tRNA + NADH + H(+)</text>
        <dbReference type="Rhea" id="RHEA:53348"/>
        <dbReference type="Rhea" id="RHEA-COMP:13535"/>
        <dbReference type="Rhea" id="RHEA-COMP:13536"/>
        <dbReference type="ChEBI" id="CHEBI:15378"/>
        <dbReference type="ChEBI" id="CHEBI:57540"/>
        <dbReference type="ChEBI" id="CHEBI:57945"/>
        <dbReference type="ChEBI" id="CHEBI:65315"/>
        <dbReference type="ChEBI" id="CHEBI:74443"/>
    </reaction>
</comment>
<feature type="site" description="Interacts with tRNA; defines subfamily-specific binding signature" evidence="9">
    <location>
        <position position="306"/>
    </location>
</feature>
<feature type="binding site" evidence="9">
    <location>
        <position position="74"/>
    </location>
    <ligand>
        <name>FMN</name>
        <dbReference type="ChEBI" id="CHEBI:58210"/>
    </ligand>
</feature>
<evidence type="ECO:0000313" key="12">
    <source>
        <dbReference type="EMBL" id="UZE98036.1"/>
    </source>
</evidence>
<feature type="binding site" evidence="9">
    <location>
        <begin position="215"/>
        <end position="217"/>
    </location>
    <ligand>
        <name>FMN</name>
        <dbReference type="ChEBI" id="CHEBI:58210"/>
    </ligand>
</feature>
<dbReference type="Pfam" id="PF01207">
    <property type="entry name" value="Dus"/>
    <property type="match status" value="1"/>
</dbReference>
<feature type="active site" description="Proton donor" evidence="9">
    <location>
        <position position="104"/>
    </location>
</feature>
<sequence length="346" mass="38628">MNTSNPDTVSNAVDRKFCVAPMLDWTDRHYRYFARLISKNAVLYTEMITTGALIHGDRDRYLQFNTQESPLALQLGGSNPDELSVCAKMAEDLGYDEVNLNVGCPSDRVQNNMIGACLMGHPELVAECIDAMQNTVSIPVTVKHRIGIDDQDSYEELHHFVKTIAETGCSTFIVHARKAILQGLSPKENRDIPPLKYDVAYQLKKDFPPLEIIVNGGIKTIDECLGHTEHLDGVMVGREAYQNPWLLNQVDQALYGESESSLTRQQVLEAMLPYIEEEMKKGTYLGHITRHILGIFHSMPGGRKFRRYISENAHKPGATIDVLKNALAIVTSEQAAALEAQTISQN</sequence>
<keyword evidence="4 9" id="KW-0288">FMN</keyword>
<evidence type="ECO:0000256" key="4">
    <source>
        <dbReference type="ARBA" id="ARBA00022643"/>
    </source>
</evidence>
<evidence type="ECO:0000256" key="6">
    <source>
        <dbReference type="ARBA" id="ARBA00022857"/>
    </source>
</evidence>
<dbReference type="PANTHER" id="PTHR42907">
    <property type="entry name" value="FMN-LINKED OXIDOREDUCTASES SUPERFAMILY PROTEIN"/>
    <property type="match status" value="1"/>
</dbReference>
<dbReference type="EMBL" id="CP100390">
    <property type="protein sequence ID" value="UZE98036.1"/>
    <property type="molecule type" value="Genomic_DNA"/>
</dbReference>
<comment type="catalytic activity">
    <reaction evidence="9">
        <text>5,6-dihydrouridine(20a) in tRNA + NADP(+) = uridine(20a) in tRNA + NADPH + H(+)</text>
        <dbReference type="Rhea" id="RHEA:53344"/>
        <dbReference type="Rhea" id="RHEA-COMP:13535"/>
        <dbReference type="Rhea" id="RHEA-COMP:13536"/>
        <dbReference type="ChEBI" id="CHEBI:15378"/>
        <dbReference type="ChEBI" id="CHEBI:57783"/>
        <dbReference type="ChEBI" id="CHEBI:58349"/>
        <dbReference type="ChEBI" id="CHEBI:65315"/>
        <dbReference type="ChEBI" id="CHEBI:74443"/>
    </reaction>
</comment>
<proteinExistence type="inferred from homology"/>
<dbReference type="InterPro" id="IPR018517">
    <property type="entry name" value="tRNA_hU_synthase_CS"/>
</dbReference>
<comment type="catalytic activity">
    <reaction evidence="9">
        <text>5,6-dihydrouridine(20) in tRNA + NAD(+) = uridine(20) in tRNA + NADH + H(+)</text>
        <dbReference type="Rhea" id="RHEA:53340"/>
        <dbReference type="Rhea" id="RHEA-COMP:13533"/>
        <dbReference type="Rhea" id="RHEA-COMP:13534"/>
        <dbReference type="ChEBI" id="CHEBI:15378"/>
        <dbReference type="ChEBI" id="CHEBI:57540"/>
        <dbReference type="ChEBI" id="CHEBI:57945"/>
        <dbReference type="ChEBI" id="CHEBI:65315"/>
        <dbReference type="ChEBI" id="CHEBI:74443"/>
        <dbReference type="EC" id="1.3.1.91"/>
    </reaction>
</comment>
<feature type="binding site" evidence="9">
    <location>
        <position position="143"/>
    </location>
    <ligand>
        <name>FMN</name>
        <dbReference type="ChEBI" id="CHEBI:58210"/>
    </ligand>
</feature>
<dbReference type="GO" id="GO:0102264">
    <property type="term" value="F:tRNA-dihydrouridine20 synthase activity"/>
    <property type="evidence" value="ECO:0007669"/>
    <property type="project" value="UniProtKB-EC"/>
</dbReference>
<dbReference type="HAMAP" id="MF_02041">
    <property type="entry name" value="DusA_subfam"/>
    <property type="match status" value="1"/>
</dbReference>
<organism evidence="12 13">
    <name type="scientific">Alkalimarinus alittae</name>
    <dbReference type="NCBI Taxonomy" id="2961619"/>
    <lineage>
        <taxon>Bacteria</taxon>
        <taxon>Pseudomonadati</taxon>
        <taxon>Pseudomonadota</taxon>
        <taxon>Gammaproteobacteria</taxon>
        <taxon>Alteromonadales</taxon>
        <taxon>Alteromonadaceae</taxon>
        <taxon>Alkalimarinus</taxon>
    </lineage>
</organism>
<keyword evidence="2 9" id="KW-0820">tRNA-binding</keyword>
<dbReference type="SUPFAM" id="SSF51395">
    <property type="entry name" value="FMN-linked oxidoreductases"/>
    <property type="match status" value="1"/>
</dbReference>
<gene>
    <name evidence="9 12" type="primary">dusA</name>
    <name evidence="12" type="ORF">NKI27_11630</name>
</gene>
<evidence type="ECO:0000256" key="7">
    <source>
        <dbReference type="ARBA" id="ARBA00022884"/>
    </source>
</evidence>
<evidence type="ECO:0000259" key="11">
    <source>
        <dbReference type="Pfam" id="PF01207"/>
    </source>
</evidence>
<dbReference type="Proteomes" id="UP001163739">
    <property type="component" value="Chromosome"/>
</dbReference>
<evidence type="ECO:0000256" key="9">
    <source>
        <dbReference type="HAMAP-Rule" id="MF_02041"/>
    </source>
</evidence>
<evidence type="ECO:0000256" key="8">
    <source>
        <dbReference type="ARBA" id="ARBA00023002"/>
    </source>
</evidence>
<evidence type="ECO:0000256" key="3">
    <source>
        <dbReference type="ARBA" id="ARBA00022630"/>
    </source>
</evidence>
<comment type="catalytic activity">
    <reaction evidence="9">
        <text>5,6-dihydrouridine(20) in tRNA + NADP(+) = uridine(20) in tRNA + NADPH + H(+)</text>
        <dbReference type="Rhea" id="RHEA:53336"/>
        <dbReference type="Rhea" id="RHEA-COMP:13533"/>
        <dbReference type="Rhea" id="RHEA-COMP:13534"/>
        <dbReference type="ChEBI" id="CHEBI:15378"/>
        <dbReference type="ChEBI" id="CHEBI:57783"/>
        <dbReference type="ChEBI" id="CHEBI:58349"/>
        <dbReference type="ChEBI" id="CHEBI:65315"/>
        <dbReference type="ChEBI" id="CHEBI:74443"/>
        <dbReference type="EC" id="1.3.1.91"/>
    </reaction>
</comment>
<keyword evidence="5 9" id="KW-0819">tRNA processing</keyword>
<keyword evidence="6 9" id="KW-0521">NADP</keyword>
<dbReference type="RefSeq" id="WP_265049510.1">
    <property type="nucleotide sequence ID" value="NZ_CP100390.1"/>
</dbReference>
<name>A0ABY6N7E1_9ALTE</name>
<evidence type="ECO:0000256" key="2">
    <source>
        <dbReference type="ARBA" id="ARBA00022555"/>
    </source>
</evidence>
<feature type="site" description="Interacts with tRNA" evidence="9">
    <location>
        <position position="101"/>
    </location>
</feature>
<evidence type="ECO:0000256" key="5">
    <source>
        <dbReference type="ARBA" id="ARBA00022694"/>
    </source>
</evidence>
<feature type="binding site" evidence="9">
    <location>
        <begin position="237"/>
        <end position="238"/>
    </location>
    <ligand>
        <name>FMN</name>
        <dbReference type="ChEBI" id="CHEBI:58210"/>
    </ligand>
</feature>
<dbReference type="CDD" id="cd02801">
    <property type="entry name" value="DUS_like_FMN"/>
    <property type="match status" value="1"/>
</dbReference>
<evidence type="ECO:0000256" key="10">
    <source>
        <dbReference type="PIRNR" id="PIRNR006621"/>
    </source>
</evidence>
<dbReference type="PANTHER" id="PTHR42907:SF1">
    <property type="entry name" value="FMN-LINKED OXIDOREDUCTASES SUPERFAMILY PROTEIN"/>
    <property type="match status" value="1"/>
</dbReference>
<feature type="binding site" evidence="9">
    <location>
        <begin position="21"/>
        <end position="23"/>
    </location>
    <ligand>
        <name>FMN</name>
        <dbReference type="ChEBI" id="CHEBI:58210"/>
    </ligand>
</feature>
<comment type="similarity">
    <text evidence="10">Belongs to the dus family.</text>
</comment>
<keyword evidence="3 9" id="KW-0285">Flavoprotein</keyword>
<feature type="domain" description="DUS-like FMN-binding" evidence="11">
    <location>
        <begin position="19"/>
        <end position="322"/>
    </location>
</feature>
<dbReference type="InterPro" id="IPR001269">
    <property type="entry name" value="DUS_fam"/>
</dbReference>
<dbReference type="NCBIfam" id="TIGR00742">
    <property type="entry name" value="yjbN"/>
    <property type="match status" value="1"/>
</dbReference>
<comment type="function">
    <text evidence="9">Catalyzes the synthesis of 5,6-dihydrouridine (D), a modified base found in the D-loop of most tRNAs, via the reduction of the C5-C6 double bond in target uridines. Specifically modifies U20 and U20a in tRNAs.</text>
</comment>
<dbReference type="Gene3D" id="3.20.20.70">
    <property type="entry name" value="Aldolase class I"/>
    <property type="match status" value="1"/>
</dbReference>
<dbReference type="NCBIfam" id="NF008774">
    <property type="entry name" value="PRK11815.1"/>
    <property type="match status" value="1"/>
</dbReference>
<dbReference type="InterPro" id="IPR013785">
    <property type="entry name" value="Aldolase_TIM"/>
</dbReference>
<feature type="site" description="Interacts with tRNA; defines subfamily-specific binding signature" evidence="9">
    <location>
        <position position="303"/>
    </location>
</feature>
<dbReference type="InterPro" id="IPR035587">
    <property type="entry name" value="DUS-like_FMN-bd"/>
</dbReference>
<reference evidence="12" key="1">
    <citation type="submission" date="2022-06" db="EMBL/GenBank/DDBJ databases">
        <title>Alkalimarinus sp. nov., isolated from gut of a Alitta virens.</title>
        <authorList>
            <person name="Yang A.I."/>
            <person name="Shin N.-R."/>
        </authorList>
    </citation>
    <scope>NUCLEOTIDE SEQUENCE</scope>
    <source>
        <strain evidence="12">A2M4</strain>
    </source>
</reference>
<dbReference type="InterPro" id="IPR004653">
    <property type="entry name" value="DusA"/>
</dbReference>
<comment type="similarity">
    <text evidence="9">Belongs to the Dus family. DusA subfamily.</text>
</comment>
<evidence type="ECO:0000256" key="1">
    <source>
        <dbReference type="ARBA" id="ARBA00001917"/>
    </source>
</evidence>
<dbReference type="PROSITE" id="PS01136">
    <property type="entry name" value="UPF0034"/>
    <property type="match status" value="1"/>
</dbReference>
<dbReference type="EC" id="1.3.1.91" evidence="9"/>